<dbReference type="STRING" id="157072.A0A024U7A6"/>
<dbReference type="Pfam" id="PF13602">
    <property type="entry name" value="ADH_zinc_N_2"/>
    <property type="match status" value="1"/>
</dbReference>
<dbReference type="SUPFAM" id="SSF50129">
    <property type="entry name" value="GroES-like"/>
    <property type="match status" value="1"/>
</dbReference>
<dbReference type="InterPro" id="IPR020843">
    <property type="entry name" value="ER"/>
</dbReference>
<reference evidence="2" key="1">
    <citation type="submission" date="2013-12" db="EMBL/GenBank/DDBJ databases">
        <title>The Genome Sequence of Aphanomyces invadans NJM9701.</title>
        <authorList>
            <consortium name="The Broad Institute Genomics Platform"/>
            <person name="Russ C."/>
            <person name="Tyler B."/>
            <person name="van West P."/>
            <person name="Dieguez-Uribeondo J."/>
            <person name="Young S.K."/>
            <person name="Zeng Q."/>
            <person name="Gargeya S."/>
            <person name="Fitzgerald M."/>
            <person name="Abouelleil A."/>
            <person name="Alvarado L."/>
            <person name="Chapman S.B."/>
            <person name="Gainer-Dewar J."/>
            <person name="Goldberg J."/>
            <person name="Griggs A."/>
            <person name="Gujja S."/>
            <person name="Hansen M."/>
            <person name="Howarth C."/>
            <person name="Imamovic A."/>
            <person name="Ireland A."/>
            <person name="Larimer J."/>
            <person name="McCowan C."/>
            <person name="Murphy C."/>
            <person name="Pearson M."/>
            <person name="Poon T.W."/>
            <person name="Priest M."/>
            <person name="Roberts A."/>
            <person name="Saif S."/>
            <person name="Shea T."/>
            <person name="Sykes S."/>
            <person name="Wortman J."/>
            <person name="Nusbaum C."/>
            <person name="Birren B."/>
        </authorList>
    </citation>
    <scope>NUCLEOTIDE SEQUENCE [LARGE SCALE GENOMIC DNA]</scope>
    <source>
        <strain evidence="2">NJM9701</strain>
    </source>
</reference>
<feature type="domain" description="Enoyl reductase (ER)" evidence="1">
    <location>
        <begin position="13"/>
        <end position="308"/>
    </location>
</feature>
<evidence type="ECO:0000259" key="1">
    <source>
        <dbReference type="SMART" id="SM00829"/>
    </source>
</evidence>
<protein>
    <recommendedName>
        <fullName evidence="1">Enoyl reductase (ER) domain-containing protein</fullName>
    </recommendedName>
</protein>
<dbReference type="SUPFAM" id="SSF51735">
    <property type="entry name" value="NAD(P)-binding Rossmann-fold domains"/>
    <property type="match status" value="1"/>
</dbReference>
<dbReference type="AlphaFoldDB" id="A0A024U7A6"/>
<dbReference type="RefSeq" id="XP_008870461.1">
    <property type="nucleotide sequence ID" value="XM_008872239.1"/>
</dbReference>
<dbReference type="eggNOG" id="KOG1198">
    <property type="taxonomic scope" value="Eukaryota"/>
</dbReference>
<dbReference type="InterPro" id="IPR013154">
    <property type="entry name" value="ADH-like_N"/>
</dbReference>
<dbReference type="InterPro" id="IPR036291">
    <property type="entry name" value="NAD(P)-bd_dom_sf"/>
</dbReference>
<organism evidence="2">
    <name type="scientific">Aphanomyces invadans</name>
    <dbReference type="NCBI Taxonomy" id="157072"/>
    <lineage>
        <taxon>Eukaryota</taxon>
        <taxon>Sar</taxon>
        <taxon>Stramenopiles</taxon>
        <taxon>Oomycota</taxon>
        <taxon>Saprolegniomycetes</taxon>
        <taxon>Saprolegniales</taxon>
        <taxon>Verrucalvaceae</taxon>
        <taxon>Aphanomyces</taxon>
    </lineage>
</organism>
<dbReference type="SMART" id="SM00829">
    <property type="entry name" value="PKS_ER"/>
    <property type="match status" value="1"/>
</dbReference>
<dbReference type="InterPro" id="IPR011032">
    <property type="entry name" value="GroES-like_sf"/>
</dbReference>
<dbReference type="EMBL" id="KI913963">
    <property type="protein sequence ID" value="ETW01463.1"/>
    <property type="molecule type" value="Genomic_DNA"/>
</dbReference>
<dbReference type="PANTHER" id="PTHR11695:SF294">
    <property type="entry name" value="RETICULON-4-INTERACTING PROTEIN 1, MITOCHONDRIAL"/>
    <property type="match status" value="1"/>
</dbReference>
<dbReference type="InterPro" id="IPR050700">
    <property type="entry name" value="YIM1/Zinc_Alcohol_DH_Fams"/>
</dbReference>
<evidence type="ECO:0000313" key="2">
    <source>
        <dbReference type="EMBL" id="ETW01463.1"/>
    </source>
</evidence>
<proteinExistence type="predicted"/>
<sequence length="320" mass="34162">MPSVLYSIFSSTGRAFYPEPTKPVLQATDSVVVEIRAASLNPVDYKLPKWFLHGRGVGLDFAGVVTQVSPDVKDFTVGDRVVGNTTGALADHTVVKPNLIAKLPDELTFHEGAALPIAYLTGYQGLVRHGFEAGAKILVIGASGGCGTAAIQLAKALGASEIVGVCSKKNEDFVKSVGANRIIDYNTQTIEDGHAGHFDFVYDAATGSGAGEDYLDKAKAVLKDPSKHHVTLNGPPTLWIRRFSGFPRKDVSLILTEQNGADLAKVVSLLVKTNQRPIIDSVFPFTAQGIVDAFEKLQSRRAKGKIVIDITNTTTDGAEQ</sequence>
<dbReference type="VEuPathDB" id="FungiDB:H310_06977"/>
<dbReference type="PANTHER" id="PTHR11695">
    <property type="entry name" value="ALCOHOL DEHYDROGENASE RELATED"/>
    <property type="match status" value="1"/>
</dbReference>
<dbReference type="GO" id="GO:0016491">
    <property type="term" value="F:oxidoreductase activity"/>
    <property type="evidence" value="ECO:0007669"/>
    <property type="project" value="InterPro"/>
</dbReference>
<dbReference type="Pfam" id="PF08240">
    <property type="entry name" value="ADH_N"/>
    <property type="match status" value="1"/>
</dbReference>
<dbReference type="Gene3D" id="3.90.180.10">
    <property type="entry name" value="Medium-chain alcohol dehydrogenases, catalytic domain"/>
    <property type="match status" value="1"/>
</dbReference>
<dbReference type="OrthoDB" id="201656at2759"/>
<gene>
    <name evidence="2" type="ORF">H310_06977</name>
</gene>
<accession>A0A024U7A6</accession>
<name>A0A024U7A6_9STRA</name>
<dbReference type="GeneID" id="20084027"/>
<dbReference type="CDD" id="cd08267">
    <property type="entry name" value="MDR1"/>
    <property type="match status" value="1"/>
</dbReference>
<dbReference type="Gene3D" id="3.40.50.720">
    <property type="entry name" value="NAD(P)-binding Rossmann-like Domain"/>
    <property type="match status" value="1"/>
</dbReference>